<feature type="short sequence motif" description="'HIGH' region" evidence="7">
    <location>
        <begin position="26"/>
        <end position="36"/>
    </location>
</feature>
<name>A0A4Z0WH27_9GAMM</name>
<evidence type="ECO:0000256" key="6">
    <source>
        <dbReference type="ARBA" id="ARBA00023146"/>
    </source>
</evidence>
<dbReference type="Pfam" id="PF00749">
    <property type="entry name" value="tRNA-synt_1c"/>
    <property type="match status" value="1"/>
</dbReference>
<dbReference type="SUPFAM" id="SSF52374">
    <property type="entry name" value="Nucleotidylyl transferase"/>
    <property type="match status" value="1"/>
</dbReference>
<dbReference type="GO" id="GO:0005829">
    <property type="term" value="C:cytosol"/>
    <property type="evidence" value="ECO:0007669"/>
    <property type="project" value="TreeGrafter"/>
</dbReference>
<feature type="domain" description="Glutamyl/glutaminyl-tRNA synthetase class Ib catalytic" evidence="10">
    <location>
        <begin position="21"/>
        <end position="252"/>
    </location>
</feature>
<comment type="caution">
    <text evidence="11">The sequence shown here is derived from an EMBL/GenBank/DDBJ whole genome shotgun (WGS) entry which is preliminary data.</text>
</comment>
<comment type="function">
    <text evidence="7">Catalyzes the tRNA-independent activation of glutamate in presence of ATP and the subsequent transfer of glutamate onto a tRNA(Asp). Glutamate is transferred on the 2-amino-5-(4,5-dihydroxy-2-cyclopenten-1-yl) moiety of the queuosine in the wobble position of the QUC anticodon.</text>
</comment>
<keyword evidence="3 7" id="KW-0547">Nucleotide-binding</keyword>
<keyword evidence="8" id="KW-0648">Protein biosynthesis</keyword>
<keyword evidence="4 7" id="KW-0862">Zinc</keyword>
<reference evidence="11 12" key="1">
    <citation type="submission" date="2019-04" db="EMBL/GenBank/DDBJ databases">
        <title>Natronospirillum operosus gen. nov., sp. nov., a haloalkaliphilic satellite isolated from decaying biomass of laboratory culture of cyanobacterium Geitlerinema sp. and proposal of Natronospirillaceae fam. nov. and Saccharospirillaceae fam. nov.</title>
        <authorList>
            <person name="Kevbrin V."/>
            <person name="Boltyanskaya Y."/>
            <person name="Koziaeva V."/>
            <person name="Grouzdev D.S."/>
            <person name="Park M."/>
            <person name="Cho J."/>
        </authorList>
    </citation>
    <scope>NUCLEOTIDE SEQUENCE [LARGE SCALE GENOMIC DNA]</scope>
    <source>
        <strain evidence="11 12">G-116</strain>
    </source>
</reference>
<protein>
    <recommendedName>
        <fullName evidence="7">Glutamyl-Q tRNA(Asp) synthetase</fullName>
        <shortName evidence="7">Glu-Q-RSs</shortName>
        <ecNumber evidence="7">6.1.1.-</ecNumber>
    </recommendedName>
</protein>
<evidence type="ECO:0000256" key="3">
    <source>
        <dbReference type="ARBA" id="ARBA00022741"/>
    </source>
</evidence>
<feature type="binding site" evidence="7">
    <location>
        <position position="59"/>
    </location>
    <ligand>
        <name>L-glutamate</name>
        <dbReference type="ChEBI" id="CHEBI:29985"/>
    </ligand>
</feature>
<keyword evidence="1 7" id="KW-0436">Ligase</keyword>
<feature type="binding site" evidence="7">
    <location>
        <begin position="23"/>
        <end position="27"/>
    </location>
    <ligand>
        <name>L-glutamate</name>
        <dbReference type="ChEBI" id="CHEBI:29985"/>
    </ligand>
</feature>
<evidence type="ECO:0000313" key="12">
    <source>
        <dbReference type="Proteomes" id="UP000297475"/>
    </source>
</evidence>
<dbReference type="GO" id="GO:0006400">
    <property type="term" value="P:tRNA modification"/>
    <property type="evidence" value="ECO:0007669"/>
    <property type="project" value="InterPro"/>
</dbReference>
<dbReference type="InterPro" id="IPR022380">
    <property type="entry name" value="Glu-Q_tRNA(Asp)_Synthase"/>
</dbReference>
<keyword evidence="12" id="KW-1185">Reference proteome</keyword>
<evidence type="ECO:0000313" key="11">
    <source>
        <dbReference type="EMBL" id="TGG94068.1"/>
    </source>
</evidence>
<dbReference type="FunFam" id="3.40.50.620:FF:000093">
    <property type="entry name" value="Glutamyl-Q tRNA(Asp) synthetase"/>
    <property type="match status" value="1"/>
</dbReference>
<feature type="binding site" evidence="7">
    <location>
        <position position="184"/>
    </location>
    <ligand>
        <name>L-glutamate</name>
        <dbReference type="ChEBI" id="CHEBI:29985"/>
    </ligand>
</feature>
<feature type="binding site" evidence="7">
    <location>
        <position position="113"/>
    </location>
    <ligand>
        <name>Zn(2+)</name>
        <dbReference type="ChEBI" id="CHEBI:29105"/>
    </ligand>
</feature>
<dbReference type="NCBIfam" id="TIGR03838">
    <property type="entry name" value="queuosine_YadB"/>
    <property type="match status" value="1"/>
</dbReference>
<evidence type="ECO:0000256" key="8">
    <source>
        <dbReference type="RuleBase" id="RU363037"/>
    </source>
</evidence>
<feature type="binding site" evidence="7">
    <location>
        <position position="127"/>
    </location>
    <ligand>
        <name>Zn(2+)</name>
        <dbReference type="ChEBI" id="CHEBI:29105"/>
    </ligand>
</feature>
<comment type="similarity">
    <text evidence="7">Belongs to the class-I aminoacyl-tRNA synthetase family. GluQ subfamily.</text>
</comment>
<evidence type="ECO:0000256" key="4">
    <source>
        <dbReference type="ARBA" id="ARBA00022833"/>
    </source>
</evidence>
<dbReference type="GO" id="GO:0004818">
    <property type="term" value="F:glutamate-tRNA ligase activity"/>
    <property type="evidence" value="ECO:0007669"/>
    <property type="project" value="TreeGrafter"/>
</dbReference>
<evidence type="ECO:0000256" key="5">
    <source>
        <dbReference type="ARBA" id="ARBA00022840"/>
    </source>
</evidence>
<dbReference type="NCBIfam" id="NF004314">
    <property type="entry name" value="PRK05710.1-3"/>
    <property type="match status" value="1"/>
</dbReference>
<dbReference type="GO" id="GO:0008270">
    <property type="term" value="F:zinc ion binding"/>
    <property type="evidence" value="ECO:0007669"/>
    <property type="project" value="UniProtKB-UniRule"/>
</dbReference>
<accession>A0A4Z0WH27</accession>
<feature type="binding site" evidence="7">
    <location>
        <position position="131"/>
    </location>
    <ligand>
        <name>Zn(2+)</name>
        <dbReference type="ChEBI" id="CHEBI:29105"/>
    </ligand>
</feature>
<dbReference type="InterPro" id="IPR049940">
    <property type="entry name" value="GluQ/Sye"/>
</dbReference>
<dbReference type="PRINTS" id="PR00987">
    <property type="entry name" value="TRNASYNTHGLU"/>
</dbReference>
<dbReference type="PANTHER" id="PTHR43311">
    <property type="entry name" value="GLUTAMATE--TRNA LIGASE"/>
    <property type="match status" value="1"/>
</dbReference>
<feature type="binding site" evidence="7">
    <location>
        <position position="202"/>
    </location>
    <ligand>
        <name>L-glutamate</name>
        <dbReference type="ChEBI" id="CHEBI:29985"/>
    </ligand>
</feature>
<keyword evidence="6 7" id="KW-0030">Aminoacyl-tRNA synthetase</keyword>
<feature type="region of interest" description="Disordered" evidence="9">
    <location>
        <begin position="1"/>
        <end position="25"/>
    </location>
</feature>
<dbReference type="Gene3D" id="3.40.50.620">
    <property type="entry name" value="HUPs"/>
    <property type="match status" value="1"/>
</dbReference>
<comment type="cofactor">
    <cofactor evidence="7">
        <name>Zn(2+)</name>
        <dbReference type="ChEBI" id="CHEBI:29105"/>
    </cofactor>
    <text evidence="7">Binds 1 zinc ion per subunit.</text>
</comment>
<keyword evidence="5 7" id="KW-0067">ATP-binding</keyword>
<dbReference type="InterPro" id="IPR014729">
    <property type="entry name" value="Rossmann-like_a/b/a_fold"/>
</dbReference>
<feature type="short sequence motif" description="'KMSKS' region" evidence="7">
    <location>
        <begin position="240"/>
        <end position="244"/>
    </location>
</feature>
<dbReference type="InterPro" id="IPR000924">
    <property type="entry name" value="Glu/Gln-tRNA-synth"/>
</dbReference>
<feature type="binding site" evidence="7">
    <location>
        <position position="115"/>
    </location>
    <ligand>
        <name>Zn(2+)</name>
        <dbReference type="ChEBI" id="CHEBI:29105"/>
    </ligand>
</feature>
<dbReference type="GO" id="GO:0005524">
    <property type="term" value="F:ATP binding"/>
    <property type="evidence" value="ECO:0007669"/>
    <property type="project" value="UniProtKB-KW"/>
</dbReference>
<evidence type="ECO:0000256" key="7">
    <source>
        <dbReference type="HAMAP-Rule" id="MF_01428"/>
    </source>
</evidence>
<evidence type="ECO:0000256" key="9">
    <source>
        <dbReference type="SAM" id="MobiDB-lite"/>
    </source>
</evidence>
<evidence type="ECO:0000259" key="10">
    <source>
        <dbReference type="Pfam" id="PF00749"/>
    </source>
</evidence>
<organism evidence="11 12">
    <name type="scientific">Natronospirillum operosum</name>
    <dbReference type="NCBI Taxonomy" id="2759953"/>
    <lineage>
        <taxon>Bacteria</taxon>
        <taxon>Pseudomonadati</taxon>
        <taxon>Pseudomonadota</taxon>
        <taxon>Gammaproteobacteria</taxon>
        <taxon>Oceanospirillales</taxon>
        <taxon>Natronospirillaceae</taxon>
        <taxon>Natronospirillum</taxon>
    </lineage>
</organism>
<dbReference type="AlphaFoldDB" id="A0A4Z0WH27"/>
<dbReference type="GO" id="GO:0006424">
    <property type="term" value="P:glutamyl-tRNA aminoacylation"/>
    <property type="evidence" value="ECO:0007669"/>
    <property type="project" value="InterPro"/>
</dbReference>
<dbReference type="PANTHER" id="PTHR43311:SF1">
    <property type="entry name" value="GLUTAMYL-Q TRNA(ASP) SYNTHETASE"/>
    <property type="match status" value="1"/>
</dbReference>
<dbReference type="RefSeq" id="WP_135482637.1">
    <property type="nucleotide sequence ID" value="NZ_SRMF01000002.1"/>
</dbReference>
<gene>
    <name evidence="7" type="primary">gluQ</name>
    <name evidence="11" type="ORF">E4656_07780</name>
</gene>
<dbReference type="InterPro" id="IPR020058">
    <property type="entry name" value="Glu/Gln-tRNA-synth_Ib_cat-dom"/>
</dbReference>
<dbReference type="Proteomes" id="UP000297475">
    <property type="component" value="Unassembled WGS sequence"/>
</dbReference>
<evidence type="ECO:0000256" key="2">
    <source>
        <dbReference type="ARBA" id="ARBA00022723"/>
    </source>
</evidence>
<evidence type="ECO:0000256" key="1">
    <source>
        <dbReference type="ARBA" id="ARBA00022598"/>
    </source>
</evidence>
<dbReference type="HAMAP" id="MF_01428">
    <property type="entry name" value="Glu_Q_tRNA_synth"/>
    <property type="match status" value="1"/>
</dbReference>
<keyword evidence="2 7" id="KW-0479">Metal-binding</keyword>
<feature type="binding site" evidence="7">
    <location>
        <position position="243"/>
    </location>
    <ligand>
        <name>ATP</name>
        <dbReference type="ChEBI" id="CHEBI:30616"/>
    </ligand>
</feature>
<dbReference type="EC" id="6.1.1.-" evidence="7"/>
<proteinExistence type="inferred from homology"/>
<dbReference type="EMBL" id="SRMF01000002">
    <property type="protein sequence ID" value="TGG94068.1"/>
    <property type="molecule type" value="Genomic_DNA"/>
</dbReference>
<dbReference type="OrthoDB" id="9807503at2"/>
<sequence>MKQPSIHAQLHPAGGGKTPCRGRFAPSPSGPLHFGSLVAALGSWLDARARDGVWLVRIEDIDPPREQPGAADDILRTLEAFGLHWDETVVWQSQRTEAYEAALAQLRPHLFWCTCTRAMLRAHEGVYPGTCHHRRTPPAELAAIRCRAAEPPAFVDRLQGEIRLDVTVAGRDPVLRRKDGFWAYQLAVVVDDGAQGITDVVRGRDLLTTTPIQVALQRHLGLPTPNYLHLPLVTDDSGRKLSKQNHAPAIEVSQRRALLRQGLQVLGLQPPVGLSAAELLRWGIAHWPQRRQSTDAATATLLPTTEESDSA</sequence>